<dbReference type="GO" id="GO:0032259">
    <property type="term" value="P:methylation"/>
    <property type="evidence" value="ECO:0007669"/>
    <property type="project" value="UniProtKB-KW"/>
</dbReference>
<dbReference type="AlphaFoldDB" id="A0A2G4YMB5"/>
<evidence type="ECO:0000256" key="1">
    <source>
        <dbReference type="SAM" id="SignalP"/>
    </source>
</evidence>
<keyword evidence="2" id="KW-0489">Methyltransferase</keyword>
<dbReference type="Pfam" id="PF01135">
    <property type="entry name" value="PCMT"/>
    <property type="match status" value="1"/>
</dbReference>
<proteinExistence type="predicted"/>
<evidence type="ECO:0000313" key="2">
    <source>
        <dbReference type="EMBL" id="PHZ83437.1"/>
    </source>
</evidence>
<dbReference type="GO" id="GO:0008168">
    <property type="term" value="F:methyltransferase activity"/>
    <property type="evidence" value="ECO:0007669"/>
    <property type="project" value="UniProtKB-KW"/>
</dbReference>
<organism evidence="2 3">
    <name type="scientific">Paremcibacter congregatus</name>
    <dbReference type="NCBI Taxonomy" id="2043170"/>
    <lineage>
        <taxon>Bacteria</taxon>
        <taxon>Pseudomonadati</taxon>
        <taxon>Pseudomonadota</taxon>
        <taxon>Alphaproteobacteria</taxon>
        <taxon>Emcibacterales</taxon>
        <taxon>Emcibacteraceae</taxon>
        <taxon>Paremcibacter</taxon>
    </lineage>
</organism>
<keyword evidence="3" id="KW-1185">Reference proteome</keyword>
<dbReference type="EMBL" id="PDEM01000033">
    <property type="protein sequence ID" value="PHZ83437.1"/>
    <property type="molecule type" value="Genomic_DNA"/>
</dbReference>
<accession>A0A2G4YMB5</accession>
<dbReference type="InParanoid" id="A0A2G4YMB5"/>
<dbReference type="InterPro" id="IPR016980">
    <property type="entry name" value="S-AdoMet-dep_MeTrfase_Alr7345"/>
</dbReference>
<sequence>MTMFNMNKLTGAALGASLFMGVWGAPAIANDMSSAESYRALIQAAVDNPLRDDKDRERDTGRKPAKIIKFMGIKPGMTVMEMLAGSGYYAEILSHVVGETGKVIALNNKSYMAFTKDAIVTRLEQPGRMENVDLKIAEINEMDLKKDNLDAVFLVLSYHDFYFVDEESGWPKVDVKRTLGQIHGALKQGGTLAVIDHAAAAGSPRETGSTLHRIDPAIVRTELEAAGFELVATSDVLANPQDDLSKPMYDKSVRGKTHRFVYRFVKK</sequence>
<dbReference type="SUPFAM" id="SSF53335">
    <property type="entry name" value="S-adenosyl-L-methionine-dependent methyltransferases"/>
    <property type="match status" value="1"/>
</dbReference>
<evidence type="ECO:0000313" key="3">
    <source>
        <dbReference type="Proteomes" id="UP000229730"/>
    </source>
</evidence>
<dbReference type="Gene3D" id="3.40.50.150">
    <property type="entry name" value="Vaccinia Virus protein VP39"/>
    <property type="match status" value="1"/>
</dbReference>
<dbReference type="InterPro" id="IPR029063">
    <property type="entry name" value="SAM-dependent_MTases_sf"/>
</dbReference>
<dbReference type="Proteomes" id="UP000229730">
    <property type="component" value="Unassembled WGS sequence"/>
</dbReference>
<reference evidence="2 3" key="1">
    <citation type="submission" date="2017-10" db="EMBL/GenBank/DDBJ databases">
        <title>Frigbacter circumglobatus gen. nov. sp. nov., isolated from sediment cultured in situ.</title>
        <authorList>
            <person name="Zhao Z."/>
        </authorList>
    </citation>
    <scope>NUCLEOTIDE SEQUENCE [LARGE SCALE GENOMIC DNA]</scope>
    <source>
        <strain evidence="2 3">ZYL</strain>
    </source>
</reference>
<keyword evidence="1" id="KW-0732">Signal</keyword>
<dbReference type="OrthoDB" id="9342567at2"/>
<protein>
    <submittedName>
        <fullName evidence="2">Methyltransferase type 11</fullName>
    </submittedName>
</protein>
<gene>
    <name evidence="2" type="ORF">CRD36_17930</name>
</gene>
<feature type="signal peptide" evidence="1">
    <location>
        <begin position="1"/>
        <end position="29"/>
    </location>
</feature>
<name>A0A2G4YMB5_9PROT</name>
<dbReference type="PIRSF" id="PIRSF031679">
    <property type="entry name" value="Mtase_Alr7345_prd"/>
    <property type="match status" value="1"/>
</dbReference>
<comment type="caution">
    <text evidence="2">The sequence shown here is derived from an EMBL/GenBank/DDBJ whole genome shotgun (WGS) entry which is preliminary data.</text>
</comment>
<feature type="chain" id="PRO_5013767704" evidence="1">
    <location>
        <begin position="30"/>
        <end position="267"/>
    </location>
</feature>
<keyword evidence="2" id="KW-0808">Transferase</keyword>